<dbReference type="InterPro" id="IPR014746">
    <property type="entry name" value="Gln_synth/guanido_kin_cat_dom"/>
</dbReference>
<keyword evidence="3" id="KW-0460">Magnesium</keyword>
<dbReference type="InterPro" id="IPR027303">
    <property type="entry name" value="Gln_synth_gly_rich_site"/>
</dbReference>
<dbReference type="InterPro" id="IPR008146">
    <property type="entry name" value="Gln_synth_cat_dom"/>
</dbReference>
<evidence type="ECO:0000256" key="4">
    <source>
        <dbReference type="PROSITE-ProRule" id="PRU01331"/>
    </source>
</evidence>
<evidence type="ECO:0000313" key="8">
    <source>
        <dbReference type="EMBL" id="KAB0584977.1"/>
    </source>
</evidence>
<dbReference type="EMBL" id="VZPB01000003">
    <property type="protein sequence ID" value="KAB0584977.1"/>
    <property type="molecule type" value="Genomic_DNA"/>
</dbReference>
<dbReference type="GO" id="GO:0006598">
    <property type="term" value="P:polyamine catabolic process"/>
    <property type="evidence" value="ECO:0007669"/>
    <property type="project" value="TreeGrafter"/>
</dbReference>
<accession>A0A643FHD5</accession>
<gene>
    <name evidence="8" type="ORF">F7Q92_02145</name>
</gene>
<dbReference type="AlphaFoldDB" id="A0A643FHD5"/>
<dbReference type="Gene3D" id="3.30.590.10">
    <property type="entry name" value="Glutamine synthetase/guanido kinase, catalytic domain"/>
    <property type="match status" value="1"/>
</dbReference>
<comment type="caution">
    <text evidence="8">The sequence shown here is derived from an EMBL/GenBank/DDBJ whole genome shotgun (WGS) entry which is preliminary data.</text>
</comment>
<organism evidence="8 9">
    <name type="scientific">Ideonella dechloratans</name>
    <dbReference type="NCBI Taxonomy" id="36863"/>
    <lineage>
        <taxon>Bacteria</taxon>
        <taxon>Pseudomonadati</taxon>
        <taxon>Pseudomonadota</taxon>
        <taxon>Betaproteobacteria</taxon>
        <taxon>Burkholderiales</taxon>
        <taxon>Sphaerotilaceae</taxon>
        <taxon>Ideonella</taxon>
    </lineage>
</organism>
<keyword evidence="2" id="KW-0436">Ligase</keyword>
<dbReference type="Proteomes" id="UP000430120">
    <property type="component" value="Unassembled WGS sequence"/>
</dbReference>
<reference evidence="8 9" key="1">
    <citation type="submission" date="2019-09" db="EMBL/GenBank/DDBJ databases">
        <title>Draft genome sequences of 48 bacterial type strains from the CCUG.</title>
        <authorList>
            <person name="Tunovic T."/>
            <person name="Pineiro-Iglesias B."/>
            <person name="Unosson C."/>
            <person name="Inganas E."/>
            <person name="Ohlen M."/>
            <person name="Cardew S."/>
            <person name="Jensie-Markopoulos S."/>
            <person name="Salva-Serra F."/>
            <person name="Jaen-Luchoro D."/>
            <person name="Karlsson R."/>
            <person name="Svensson-Stadler L."/>
            <person name="Chun J."/>
            <person name="Moore E."/>
        </authorList>
    </citation>
    <scope>NUCLEOTIDE SEQUENCE [LARGE SCALE GENOMIC DNA]</scope>
    <source>
        <strain evidence="8 9">CCUG 30977</strain>
    </source>
</reference>
<evidence type="ECO:0000256" key="6">
    <source>
        <dbReference type="SAM" id="MobiDB-lite"/>
    </source>
</evidence>
<dbReference type="SUPFAM" id="SSF54368">
    <property type="entry name" value="Glutamine synthetase, N-terminal domain"/>
    <property type="match status" value="1"/>
</dbReference>
<dbReference type="PANTHER" id="PTHR43785:SF12">
    <property type="entry name" value="TYPE-1 GLUTAMINE SYNTHETASE 2"/>
    <property type="match status" value="1"/>
</dbReference>
<sequence length="602" mass="63683">MGGLGQALQQLVQPGQLGQGQHHAVLRRRFRAPQGRAGPQQGGAQRCQGPPPRRAAGQPQAQGQQQGEQAQQPGQAGQRQQGGGLQGAQAGEAGGVVAPSLLQQAQLSSEGRGVHGEAEGSARILARVGAAYHGGVAAFPVLFMFALPRPATQQLRDALAGEPVRLVECVLGDFTSVARGKLVHADDFVGMGGCRLPSVVMGLTLTSGEPEAVFGPLLPDTYDDMQLVPDLRTLAPRPGRPSERTVICEPTGALRTAAGPVDASAWSPRAALRRVLARYAEAGLQAQVAPELEMFLLTRDAADGSLKAPAGHAAAPTRERACEVASLERLTHFEAYFDDLYAACDALGIPVNGHAHESALSQYEVNFRHGEPLAMADAVFRFKRLAREIAARHGFLCSFAPKPFLGEPGTGMHWHFSVQRRGAQWPHLFAEPDGRDSAALGHFVAGLQAEAAGAMAFFAPHDMSYVRIALSNASPSHASWGPEERSLAFRIPASGASSRRVENRLPGGDANPYLTVALTLGLGLHGLKNGLAPQAGAGDDVALPRDLPTALDALERSTVLRELLGAPLLETYVAIKRHEHAERAALADPRAAWDLTHLLELA</sequence>
<feature type="compositionally biased region" description="Low complexity" evidence="6">
    <location>
        <begin position="32"/>
        <end position="79"/>
    </location>
</feature>
<dbReference type="SMART" id="SM01230">
    <property type="entry name" value="Gln-synt_C"/>
    <property type="match status" value="1"/>
</dbReference>
<name>A0A643FHD5_IDEDE</name>
<dbReference type="Pfam" id="PF00120">
    <property type="entry name" value="Gln-synt_C"/>
    <property type="match status" value="1"/>
</dbReference>
<dbReference type="OrthoDB" id="9807095at2"/>
<evidence type="ECO:0000313" key="9">
    <source>
        <dbReference type="Proteomes" id="UP000430120"/>
    </source>
</evidence>
<evidence type="ECO:0000256" key="3">
    <source>
        <dbReference type="ARBA" id="ARBA00022842"/>
    </source>
</evidence>
<dbReference type="GO" id="GO:0006542">
    <property type="term" value="P:glutamine biosynthetic process"/>
    <property type="evidence" value="ECO:0007669"/>
    <property type="project" value="InterPro"/>
</dbReference>
<comment type="similarity">
    <text evidence="4 5">Belongs to the glutamine synthetase family.</text>
</comment>
<evidence type="ECO:0000259" key="7">
    <source>
        <dbReference type="PROSITE" id="PS51987"/>
    </source>
</evidence>
<dbReference type="GO" id="GO:0004356">
    <property type="term" value="F:glutamine synthetase activity"/>
    <property type="evidence" value="ECO:0007669"/>
    <property type="project" value="InterPro"/>
</dbReference>
<evidence type="ECO:0000256" key="1">
    <source>
        <dbReference type="ARBA" id="ARBA00001946"/>
    </source>
</evidence>
<dbReference type="PANTHER" id="PTHR43785">
    <property type="entry name" value="GAMMA-GLUTAMYLPUTRESCINE SYNTHETASE"/>
    <property type="match status" value="1"/>
</dbReference>
<dbReference type="SUPFAM" id="SSF55931">
    <property type="entry name" value="Glutamine synthetase/guanido kinase"/>
    <property type="match status" value="1"/>
</dbReference>
<dbReference type="PROSITE" id="PS51987">
    <property type="entry name" value="GS_CATALYTIC"/>
    <property type="match status" value="1"/>
</dbReference>
<feature type="region of interest" description="Disordered" evidence="6">
    <location>
        <begin position="1"/>
        <end position="90"/>
    </location>
</feature>
<evidence type="ECO:0000256" key="2">
    <source>
        <dbReference type="ARBA" id="ARBA00022598"/>
    </source>
</evidence>
<protein>
    <submittedName>
        <fullName evidence="8">Glutamine synthetase</fullName>
    </submittedName>
</protein>
<feature type="compositionally biased region" description="Low complexity" evidence="6">
    <location>
        <begin position="1"/>
        <end position="21"/>
    </location>
</feature>
<dbReference type="PROSITE" id="PS00181">
    <property type="entry name" value="GLNA_ATP"/>
    <property type="match status" value="1"/>
</dbReference>
<comment type="cofactor">
    <cofactor evidence="1">
        <name>Mg(2+)</name>
        <dbReference type="ChEBI" id="CHEBI:18420"/>
    </cofactor>
</comment>
<proteinExistence type="inferred from homology"/>
<feature type="domain" description="GS catalytic" evidence="7">
    <location>
        <begin position="268"/>
        <end position="602"/>
    </location>
</feature>
<evidence type="ECO:0000256" key="5">
    <source>
        <dbReference type="RuleBase" id="RU000384"/>
    </source>
</evidence>
<keyword evidence="9" id="KW-1185">Reference proteome</keyword>
<dbReference type="InterPro" id="IPR036651">
    <property type="entry name" value="Gln_synt_N_sf"/>
</dbReference>